<proteinExistence type="predicted"/>
<dbReference type="Proteomes" id="UP001293593">
    <property type="component" value="Unassembled WGS sequence"/>
</dbReference>
<evidence type="ECO:0000313" key="2">
    <source>
        <dbReference type="Proteomes" id="UP001293593"/>
    </source>
</evidence>
<accession>A0AAE1JCQ8</accession>
<protein>
    <submittedName>
        <fullName evidence="1">Uncharacterized protein</fullName>
    </submittedName>
</protein>
<gene>
    <name evidence="1" type="ORF">QN277_024669</name>
</gene>
<evidence type="ECO:0000313" key="1">
    <source>
        <dbReference type="EMBL" id="KAK4267951.1"/>
    </source>
</evidence>
<reference evidence="1" key="1">
    <citation type="submission" date="2023-10" db="EMBL/GenBank/DDBJ databases">
        <title>Chromosome-level genome of the transformable northern wattle, Acacia crassicarpa.</title>
        <authorList>
            <person name="Massaro I."/>
            <person name="Sinha N.R."/>
            <person name="Poethig S."/>
            <person name="Leichty A.R."/>
        </authorList>
    </citation>
    <scope>NUCLEOTIDE SEQUENCE</scope>
    <source>
        <strain evidence="1">Acra3RX</strain>
        <tissue evidence="1">Leaf</tissue>
    </source>
</reference>
<dbReference type="AlphaFoldDB" id="A0AAE1JCQ8"/>
<keyword evidence="2" id="KW-1185">Reference proteome</keyword>
<organism evidence="1 2">
    <name type="scientific">Acacia crassicarpa</name>
    <name type="common">northern wattle</name>
    <dbReference type="NCBI Taxonomy" id="499986"/>
    <lineage>
        <taxon>Eukaryota</taxon>
        <taxon>Viridiplantae</taxon>
        <taxon>Streptophyta</taxon>
        <taxon>Embryophyta</taxon>
        <taxon>Tracheophyta</taxon>
        <taxon>Spermatophyta</taxon>
        <taxon>Magnoliopsida</taxon>
        <taxon>eudicotyledons</taxon>
        <taxon>Gunneridae</taxon>
        <taxon>Pentapetalae</taxon>
        <taxon>rosids</taxon>
        <taxon>fabids</taxon>
        <taxon>Fabales</taxon>
        <taxon>Fabaceae</taxon>
        <taxon>Caesalpinioideae</taxon>
        <taxon>mimosoid clade</taxon>
        <taxon>Acacieae</taxon>
        <taxon>Acacia</taxon>
    </lineage>
</organism>
<dbReference type="EMBL" id="JAWXYG010000007">
    <property type="protein sequence ID" value="KAK4267951.1"/>
    <property type="molecule type" value="Genomic_DNA"/>
</dbReference>
<name>A0AAE1JCQ8_9FABA</name>
<comment type="caution">
    <text evidence="1">The sequence shown here is derived from an EMBL/GenBank/DDBJ whole genome shotgun (WGS) entry which is preliminary data.</text>
</comment>
<sequence length="74" mass="8762">MARKAIVVFVVYFVELGKWPLLCLKFLPSAKSNPWDKTNNRKKKQVRAEYAMAKDRKGNWNLEQRRSECLYEGI</sequence>